<feature type="region of interest" description="Disordered" evidence="8">
    <location>
        <begin position="665"/>
        <end position="692"/>
    </location>
</feature>
<evidence type="ECO:0000256" key="8">
    <source>
        <dbReference type="SAM" id="MobiDB-lite"/>
    </source>
</evidence>
<comment type="similarity">
    <text evidence="6">Belongs to the methyl-accepting chemotaxis (MCP) protein family.</text>
</comment>
<dbReference type="AlphaFoldDB" id="A0AB39UU87"/>
<evidence type="ECO:0000256" key="1">
    <source>
        <dbReference type="ARBA" id="ARBA00004141"/>
    </source>
</evidence>
<dbReference type="InterPro" id="IPR004089">
    <property type="entry name" value="MCPsignal_dom"/>
</dbReference>
<evidence type="ECO:0000256" key="3">
    <source>
        <dbReference type="ARBA" id="ARBA00022989"/>
    </source>
</evidence>
<dbReference type="PROSITE" id="PS50111">
    <property type="entry name" value="CHEMOTAXIS_TRANSDUC_2"/>
    <property type="match status" value="1"/>
</dbReference>
<dbReference type="Pfam" id="PF00015">
    <property type="entry name" value="MCPsignal"/>
    <property type="match status" value="1"/>
</dbReference>
<dbReference type="GO" id="GO:0016020">
    <property type="term" value="C:membrane"/>
    <property type="evidence" value="ECO:0007669"/>
    <property type="project" value="UniProtKB-SubCell"/>
</dbReference>
<dbReference type="RefSeq" id="WP_369600765.1">
    <property type="nucleotide sequence ID" value="NZ_CP154858.1"/>
</dbReference>
<proteinExistence type="inferred from homology"/>
<dbReference type="InterPro" id="IPR003660">
    <property type="entry name" value="HAMP_dom"/>
</dbReference>
<dbReference type="KEGG" id="tcd:AAIA72_13130"/>
<dbReference type="SUPFAM" id="SSF58104">
    <property type="entry name" value="Methyl-accepting chemotaxis protein (MCP) signaling domain"/>
    <property type="match status" value="1"/>
</dbReference>
<evidence type="ECO:0000256" key="9">
    <source>
        <dbReference type="SAM" id="Phobius"/>
    </source>
</evidence>
<feature type="domain" description="HAMP" evidence="11">
    <location>
        <begin position="345"/>
        <end position="393"/>
    </location>
</feature>
<dbReference type="PROSITE" id="PS50885">
    <property type="entry name" value="HAMP"/>
    <property type="match status" value="1"/>
</dbReference>
<dbReference type="CDD" id="cd11386">
    <property type="entry name" value="MCP_signal"/>
    <property type="match status" value="1"/>
</dbReference>
<accession>A0AB39UU87</accession>
<evidence type="ECO:0000256" key="7">
    <source>
        <dbReference type="PROSITE-ProRule" id="PRU00284"/>
    </source>
</evidence>
<evidence type="ECO:0000256" key="4">
    <source>
        <dbReference type="ARBA" id="ARBA00023136"/>
    </source>
</evidence>
<evidence type="ECO:0000313" key="12">
    <source>
        <dbReference type="EMBL" id="XDT71740.1"/>
    </source>
</evidence>
<dbReference type="GO" id="GO:0007165">
    <property type="term" value="P:signal transduction"/>
    <property type="evidence" value="ECO:0007669"/>
    <property type="project" value="UniProtKB-KW"/>
</dbReference>
<dbReference type="PANTHER" id="PTHR32089">
    <property type="entry name" value="METHYL-ACCEPTING CHEMOTAXIS PROTEIN MCPB"/>
    <property type="match status" value="1"/>
</dbReference>
<dbReference type="Pfam" id="PF13675">
    <property type="entry name" value="PilJ"/>
    <property type="match status" value="1"/>
</dbReference>
<keyword evidence="5 7" id="KW-0807">Transducer</keyword>
<name>A0AB39UU87_9GAMM</name>
<dbReference type="GO" id="GO:0006935">
    <property type="term" value="P:chemotaxis"/>
    <property type="evidence" value="ECO:0007669"/>
    <property type="project" value="UniProtKB-ARBA"/>
</dbReference>
<evidence type="ECO:0000256" key="5">
    <source>
        <dbReference type="ARBA" id="ARBA00023224"/>
    </source>
</evidence>
<keyword evidence="2 9" id="KW-0812">Transmembrane</keyword>
<evidence type="ECO:0000256" key="6">
    <source>
        <dbReference type="ARBA" id="ARBA00029447"/>
    </source>
</evidence>
<comment type="subcellular location">
    <subcellularLocation>
        <location evidence="1">Membrane</location>
        <topology evidence="1">Multi-pass membrane protein</topology>
    </subcellularLocation>
</comment>
<evidence type="ECO:0000256" key="2">
    <source>
        <dbReference type="ARBA" id="ARBA00022692"/>
    </source>
</evidence>
<dbReference type="Gene3D" id="1.10.287.950">
    <property type="entry name" value="Methyl-accepting chemotaxis protein"/>
    <property type="match status" value="1"/>
</dbReference>
<feature type="transmembrane region" description="Helical" evidence="9">
    <location>
        <begin position="307"/>
        <end position="325"/>
    </location>
</feature>
<protein>
    <submittedName>
        <fullName evidence="12">Methyl-accepting chemotaxis protein</fullName>
    </submittedName>
</protein>
<dbReference type="EMBL" id="CP154858">
    <property type="protein sequence ID" value="XDT71740.1"/>
    <property type="molecule type" value="Genomic_DNA"/>
</dbReference>
<feature type="domain" description="Methyl-accepting transducer" evidence="10">
    <location>
        <begin position="398"/>
        <end position="634"/>
    </location>
</feature>
<keyword evidence="3 9" id="KW-1133">Transmembrane helix</keyword>
<dbReference type="PANTHER" id="PTHR32089:SF119">
    <property type="entry name" value="METHYL-ACCEPTING CHEMOTAXIS PROTEIN CTPL"/>
    <property type="match status" value="1"/>
</dbReference>
<dbReference type="InterPro" id="IPR029095">
    <property type="entry name" value="NarX-like_N"/>
</dbReference>
<evidence type="ECO:0000259" key="11">
    <source>
        <dbReference type="PROSITE" id="PS50885"/>
    </source>
</evidence>
<dbReference type="FunFam" id="1.10.287.950:FF:000001">
    <property type="entry name" value="Methyl-accepting chemotaxis sensory transducer"/>
    <property type="match status" value="1"/>
</dbReference>
<sequence length="692" mass="74644">MKPTGKSKAEQRTNPLQMAMYFVVAAAVVALLYVLYTVNRDAARDKLQISYASELRVLSQEIAKNAAEAADGKADAFEQLKRSRDEYQRLWNYLSKGDPNQDLPPLELELMPAAQKSWDTVKDSADQILAAQETVLTLHEVAKTLNDTIPQMQVEYDDIVQILLENGAPADQVAIAQRQSLLAERIVQSVNKVLAGGEDAVTAADRFGRDVELFGRVLNGMLEGNEVMGITKVEDEDAIYGLEAVVELFDFVKQNVDTILDNSPELFRVREAANTIFTTSQDLLDELTQLNQAVQAQAENRLVSDEMGYVLLLIIIAAIGVIGYTSNREARKRFEAEAAQNEQNQNAILRLLDELADLADGDLTTEATVTEDFTGAIADSINFAIDQMRQLVAAINETAVQVAAAAQETQATAMHLADASEHQAQEIAGASAAINEMAVSIDQVSSNAAESAAVAERSVAIAKKGAEIVQATIRGMDNIREQIQETSKRIKRLGESSQEIGDIVSLINDIADQTNILSLNAAIQASMAGDAGRGFAVVADEVQRLAERSSAATKQIEALVKTIQSDTNEAVISMEQTTAEVVRGARLAQDAGVALEEIENVSKNLADLIQNISNAARQQSSSAGHISNTMNVIQEITSQTSAGTTATAKSIGKLAELANQLRNSVAGFKLPEQNAPEETDDESQDQKEADAA</sequence>
<dbReference type="SMART" id="SM00283">
    <property type="entry name" value="MA"/>
    <property type="match status" value="1"/>
</dbReference>
<feature type="transmembrane region" description="Helical" evidence="9">
    <location>
        <begin position="20"/>
        <end position="38"/>
    </location>
</feature>
<reference evidence="12" key="1">
    <citation type="submission" date="2024-05" db="EMBL/GenBank/DDBJ databases">
        <title>Genome sequencing of novel strain.</title>
        <authorList>
            <person name="Ganbat D."/>
            <person name="Ganbat S."/>
            <person name="Lee S.-J."/>
        </authorList>
    </citation>
    <scope>NUCLEOTIDE SEQUENCE</scope>
    <source>
        <strain evidence="12">SMD15-11</strain>
    </source>
</reference>
<gene>
    <name evidence="12" type="ORF">AAIA72_13130</name>
</gene>
<keyword evidence="4 9" id="KW-0472">Membrane</keyword>
<evidence type="ECO:0000259" key="10">
    <source>
        <dbReference type="PROSITE" id="PS50111"/>
    </source>
</evidence>
<organism evidence="12">
    <name type="scientific">Thermohahella caldifontis</name>
    <dbReference type="NCBI Taxonomy" id="3142973"/>
    <lineage>
        <taxon>Bacteria</taxon>
        <taxon>Pseudomonadati</taxon>
        <taxon>Pseudomonadota</taxon>
        <taxon>Gammaproteobacteria</taxon>
        <taxon>Oceanospirillales</taxon>
        <taxon>Hahellaceae</taxon>
        <taxon>Thermohahella</taxon>
    </lineage>
</organism>